<dbReference type="PANTHER" id="PTHR12126:SF11">
    <property type="entry name" value="NADH DEHYDROGENASE [UBIQUINONE] 1 ALPHA SUBCOMPLEX SUBUNIT 9, MITOCHONDRIAL"/>
    <property type="match status" value="1"/>
</dbReference>
<dbReference type="EMBL" id="REFW01000003">
    <property type="protein sequence ID" value="RMB58868.1"/>
    <property type="molecule type" value="Genomic_DNA"/>
</dbReference>
<feature type="domain" description="NAD(P)-binding" evidence="1">
    <location>
        <begin position="8"/>
        <end position="193"/>
    </location>
</feature>
<reference evidence="2 3" key="1">
    <citation type="submission" date="2018-10" db="EMBL/GenBank/DDBJ databases">
        <title>Tessaracoccus antarcticuss sp. nov., isolated from sediment.</title>
        <authorList>
            <person name="Zhou L.Y."/>
            <person name="Du Z.J."/>
        </authorList>
    </citation>
    <scope>NUCLEOTIDE SEQUENCE [LARGE SCALE GENOMIC DNA]</scope>
    <source>
        <strain evidence="2 3">JDX10</strain>
    </source>
</reference>
<dbReference type="InterPro" id="IPR016040">
    <property type="entry name" value="NAD(P)-bd_dom"/>
</dbReference>
<dbReference type="PANTHER" id="PTHR12126">
    <property type="entry name" value="NADH-UBIQUINONE OXIDOREDUCTASE 39 KDA SUBUNIT-RELATED"/>
    <property type="match status" value="1"/>
</dbReference>
<name>A0A3M0G2T7_9ACTN</name>
<dbReference type="AlphaFoldDB" id="A0A3M0G2T7"/>
<protein>
    <submittedName>
        <fullName evidence="2">NAD-dependent epimerase/dehydratase family protein</fullName>
    </submittedName>
</protein>
<evidence type="ECO:0000313" key="3">
    <source>
        <dbReference type="Proteomes" id="UP000275256"/>
    </source>
</evidence>
<sequence length="289" mass="31013">MDTVVVAGATGYLGRHVVAELAARGHLVRAIVRSRRRAESPGPHGAPSLSGLVAEWAEGEVTDPGFVTGLCRGADRVISALGVTRQNANPWDVDFVANLHLLADAEHHQVRSFLYVNVMHADIGRSLLLRAKSAFAEVLRRSPVAHQVVNPSGYFSDVGDYVGMARRGVALVPPGDARVAPIHGADLARFCVDRMGDVNGSWDVGGPDVLTYPDMARLAFEAWGKHPRLVTIPGPALTATVWMASRLGERSASLAQFFAEGLTHDAVGERCGTHRVGDYFREMAANHDA</sequence>
<dbReference type="Proteomes" id="UP000275256">
    <property type="component" value="Unassembled WGS sequence"/>
</dbReference>
<organism evidence="2 3">
    <name type="scientific">Tessaracoccus antarcticus</name>
    <dbReference type="NCBI Taxonomy" id="2479848"/>
    <lineage>
        <taxon>Bacteria</taxon>
        <taxon>Bacillati</taxon>
        <taxon>Actinomycetota</taxon>
        <taxon>Actinomycetes</taxon>
        <taxon>Propionibacteriales</taxon>
        <taxon>Propionibacteriaceae</taxon>
        <taxon>Tessaracoccus</taxon>
    </lineage>
</organism>
<evidence type="ECO:0000313" key="2">
    <source>
        <dbReference type="EMBL" id="RMB58868.1"/>
    </source>
</evidence>
<dbReference type="InterPro" id="IPR051207">
    <property type="entry name" value="ComplexI_NDUFA9_subunit"/>
</dbReference>
<dbReference type="RefSeq" id="WP_121901987.1">
    <property type="nucleotide sequence ID" value="NZ_REFW01000003.1"/>
</dbReference>
<dbReference type="SUPFAM" id="SSF51735">
    <property type="entry name" value="NAD(P)-binding Rossmann-fold domains"/>
    <property type="match status" value="1"/>
</dbReference>
<dbReference type="Gene3D" id="3.40.50.720">
    <property type="entry name" value="NAD(P)-binding Rossmann-like Domain"/>
    <property type="match status" value="1"/>
</dbReference>
<dbReference type="OrthoDB" id="9774199at2"/>
<accession>A0A3M0G2T7</accession>
<dbReference type="Pfam" id="PF13460">
    <property type="entry name" value="NAD_binding_10"/>
    <property type="match status" value="1"/>
</dbReference>
<evidence type="ECO:0000259" key="1">
    <source>
        <dbReference type="Pfam" id="PF13460"/>
    </source>
</evidence>
<proteinExistence type="predicted"/>
<keyword evidence="3" id="KW-1185">Reference proteome</keyword>
<dbReference type="GO" id="GO:0044877">
    <property type="term" value="F:protein-containing complex binding"/>
    <property type="evidence" value="ECO:0007669"/>
    <property type="project" value="TreeGrafter"/>
</dbReference>
<gene>
    <name evidence="2" type="ORF">EAX62_12170</name>
</gene>
<comment type="caution">
    <text evidence="2">The sequence shown here is derived from an EMBL/GenBank/DDBJ whole genome shotgun (WGS) entry which is preliminary data.</text>
</comment>
<dbReference type="InterPro" id="IPR036291">
    <property type="entry name" value="NAD(P)-bd_dom_sf"/>
</dbReference>